<evidence type="ECO:0000256" key="3">
    <source>
        <dbReference type="SAM" id="Phobius"/>
    </source>
</evidence>
<feature type="transmembrane region" description="Helical" evidence="3">
    <location>
        <begin position="791"/>
        <end position="808"/>
    </location>
</feature>
<dbReference type="AlphaFoldDB" id="A0A0L0D805"/>
<accession>A0A0L0D805</accession>
<dbReference type="GeneID" id="25569752"/>
<feature type="transmembrane region" description="Helical" evidence="3">
    <location>
        <begin position="858"/>
        <end position="878"/>
    </location>
</feature>
<dbReference type="SUPFAM" id="SSF81296">
    <property type="entry name" value="E set domains"/>
    <property type="match status" value="1"/>
</dbReference>
<dbReference type="Gene3D" id="2.130.10.130">
    <property type="entry name" value="Integrin alpha, N-terminal"/>
    <property type="match status" value="1"/>
</dbReference>
<dbReference type="Gene3D" id="2.60.40.10">
    <property type="entry name" value="Immunoglobulins"/>
    <property type="match status" value="1"/>
</dbReference>
<proteinExistence type="predicted"/>
<evidence type="ECO:0000313" key="4">
    <source>
        <dbReference type="EMBL" id="KNC48512.1"/>
    </source>
</evidence>
<evidence type="ECO:0000256" key="1">
    <source>
        <dbReference type="ARBA" id="ARBA00023180"/>
    </source>
</evidence>
<dbReference type="SUPFAM" id="SSF69318">
    <property type="entry name" value="Integrin alpha N-terminal domain"/>
    <property type="match status" value="2"/>
</dbReference>
<name>A0A0L0D805_THETB</name>
<evidence type="ECO:0000313" key="5">
    <source>
        <dbReference type="Proteomes" id="UP000054408"/>
    </source>
</evidence>
<dbReference type="GO" id="GO:0007155">
    <property type="term" value="P:cell adhesion"/>
    <property type="evidence" value="ECO:0007669"/>
    <property type="project" value="InterPro"/>
</dbReference>
<organism evidence="4 5">
    <name type="scientific">Thecamonas trahens ATCC 50062</name>
    <dbReference type="NCBI Taxonomy" id="461836"/>
    <lineage>
        <taxon>Eukaryota</taxon>
        <taxon>Apusozoa</taxon>
        <taxon>Apusomonadida</taxon>
        <taxon>Apusomonadidae</taxon>
        <taxon>Thecamonas</taxon>
    </lineage>
</organism>
<dbReference type="RefSeq" id="XP_013758672.1">
    <property type="nucleotide sequence ID" value="XM_013903218.1"/>
</dbReference>
<keyword evidence="3" id="KW-1133">Transmembrane helix</keyword>
<keyword evidence="3" id="KW-0472">Membrane</keyword>
<gene>
    <name evidence="4" type="ORF">AMSG_11837</name>
</gene>
<dbReference type="InterPro" id="IPR000413">
    <property type="entry name" value="Integrin_alpha"/>
</dbReference>
<dbReference type="EMBL" id="GL349451">
    <property type="protein sequence ID" value="KNC48512.1"/>
    <property type="molecule type" value="Genomic_DNA"/>
</dbReference>
<sequence>MTLLESSSEDQIMLGVGVPLSHGRGAVGSIKLDVPMLGPRVSALTLGHAPELGSRLGVAVGGGNVVWVSGSGLSPAALAGISLHFVEWQVGGGVVDGGWSATCSVMAGSHSGTTAFSCLTAHDPTSARMPSLTTGTSAACLATARGGGAPELVIPRVCLRFALPGAVANTPRVFNAREDASNAFGAGVGATLAMGQSIVGHFDHDGDGASDMLFSIGNWAPHHMALLLTDPASRAGGSTLGFSKYVELKNGVNGVPPGTIDASHHVAHAAGWVGDVDGDGSSDYALGSKAATVLHSHSSRNGSVASISQFAVDFECLGGVVLMKRAFEGIGAVVACSSFHVPALGVRVYRLEYEPQSANLTGVLLANHTTVVTPAYFGRSLTGIGETGEPGWYEVMVGGRGDEVVFGSLSTATGELSSRGWTTISYSNDLEPLLPASQHGLWSVGFGSSGACVGDLDGNGVVDVVIGDETAVGPGYGAVFVVLRGRARPVVGVRAVGVTRHGQTGGALDVPGSSWLLYGTGMGFLGHSWGAGTHTVELGVSAREDRPLARFGNLAPSGSIVRADGDANSPPLVAMDSGVVLQVEGIHLDRTAGGVFALVDSAGVAAPGECRVVGSPISTDRAACSLTGAVEGRFRLVGSGAYASQSTPSAWVAIYQPDTSLQVTGVAPAKVLPGDTLTVSGMSLGSGFVTRVWIGSVACQVAAGSSATELVCVVGELPPVAVARNESYVGTVSLEVSRVATGQVERVEGGNVTVINVWARSISAPPPASPKTTAVNDNVLPASGAASTGAMAMYLLVAIVVWMLMFGVRQRRKNVAKYRREPEKWLGLGLDQYVVRNHMVFGIVASCKHDVFGRMARAIDLSVHLALMFFVTACLQILKPESFASDTEVVSLERLLDMVFINVVTLLMSVVLGVPMVRWALKRGQIAIAVVLNAGLVALGAVVVTLPLYVPGFEVNLGALAFVLGLGLAVSWLVMDPLKVTALYVVLGYRAIEVRQGGNGGSTAVAAVAPGDYAGAGKTLPTKSESSDAAAPSDAESRSGGDVDVDLEEGTADRSEQKSRSGSGSGFELESSSLAELKQRPRRGSAVPRLEGRRRRGPG</sequence>
<dbReference type="InterPro" id="IPR028994">
    <property type="entry name" value="Integrin_alpha_N"/>
</dbReference>
<dbReference type="InterPro" id="IPR014756">
    <property type="entry name" value="Ig_E-set"/>
</dbReference>
<dbReference type="PRINTS" id="PR01185">
    <property type="entry name" value="INTEGRINA"/>
</dbReference>
<keyword evidence="3" id="KW-0812">Transmembrane</keyword>
<feature type="transmembrane region" description="Helical" evidence="3">
    <location>
        <begin position="955"/>
        <end position="974"/>
    </location>
</feature>
<reference evidence="4 5" key="1">
    <citation type="submission" date="2010-05" db="EMBL/GenBank/DDBJ databases">
        <title>The Genome Sequence of Thecamonas trahens ATCC 50062.</title>
        <authorList>
            <consortium name="The Broad Institute Genome Sequencing Platform"/>
            <person name="Russ C."/>
            <person name="Cuomo C."/>
            <person name="Shea T."/>
            <person name="Young S.K."/>
            <person name="Zeng Q."/>
            <person name="Koehrsen M."/>
            <person name="Haas B."/>
            <person name="Borodovsky M."/>
            <person name="Guigo R."/>
            <person name="Alvarado L."/>
            <person name="Berlin A."/>
            <person name="Bochicchio J."/>
            <person name="Borenstein D."/>
            <person name="Chapman S."/>
            <person name="Chen Z."/>
            <person name="Freedman E."/>
            <person name="Gellesch M."/>
            <person name="Goldberg J."/>
            <person name="Griggs A."/>
            <person name="Gujja S."/>
            <person name="Heilman E."/>
            <person name="Heiman D."/>
            <person name="Hepburn T."/>
            <person name="Howarth C."/>
            <person name="Jen D."/>
            <person name="Larson L."/>
            <person name="Mehta T."/>
            <person name="Park D."/>
            <person name="Pearson M."/>
            <person name="Roberts A."/>
            <person name="Saif S."/>
            <person name="Shenoy N."/>
            <person name="Sisk P."/>
            <person name="Stolte C."/>
            <person name="Sykes S."/>
            <person name="Thomson T."/>
            <person name="Walk T."/>
            <person name="White J."/>
            <person name="Yandava C."/>
            <person name="Burger G."/>
            <person name="Gray M.W."/>
            <person name="Holland P.W.H."/>
            <person name="King N."/>
            <person name="Lang F.B.F."/>
            <person name="Roger A.J."/>
            <person name="Ruiz-Trillo I."/>
            <person name="Lander E."/>
            <person name="Nusbaum C."/>
        </authorList>
    </citation>
    <scope>NUCLEOTIDE SEQUENCE [LARGE SCALE GENOMIC DNA]</scope>
    <source>
        <strain evidence="4 5">ATCC 50062</strain>
    </source>
</reference>
<dbReference type="InterPro" id="IPR013783">
    <property type="entry name" value="Ig-like_fold"/>
</dbReference>
<feature type="compositionally biased region" description="Low complexity" evidence="2">
    <location>
        <begin position="1060"/>
        <end position="1076"/>
    </location>
</feature>
<dbReference type="Proteomes" id="UP000054408">
    <property type="component" value="Unassembled WGS sequence"/>
</dbReference>
<evidence type="ECO:0000256" key="2">
    <source>
        <dbReference type="SAM" id="MobiDB-lite"/>
    </source>
</evidence>
<feature type="transmembrane region" description="Helical" evidence="3">
    <location>
        <begin position="926"/>
        <end position="949"/>
    </location>
</feature>
<dbReference type="GO" id="GO:0008305">
    <property type="term" value="C:integrin complex"/>
    <property type="evidence" value="ECO:0007669"/>
    <property type="project" value="InterPro"/>
</dbReference>
<protein>
    <submittedName>
        <fullName evidence="4">Uncharacterized protein</fullName>
    </submittedName>
</protein>
<keyword evidence="1" id="KW-0325">Glycoprotein</keyword>
<feature type="region of interest" description="Disordered" evidence="2">
    <location>
        <begin position="1018"/>
        <end position="1099"/>
    </location>
</feature>
<keyword evidence="5" id="KW-1185">Reference proteome</keyword>
<feature type="transmembrane region" description="Helical" evidence="3">
    <location>
        <begin position="898"/>
        <end position="919"/>
    </location>
</feature>